<dbReference type="InterPro" id="IPR036291">
    <property type="entry name" value="NAD(P)-bd_dom_sf"/>
</dbReference>
<dbReference type="EMBL" id="FODY01000012">
    <property type="protein sequence ID" value="SEP16687.1"/>
    <property type="molecule type" value="Genomic_DNA"/>
</dbReference>
<protein>
    <submittedName>
        <fullName evidence="4">Sorbitol-6-phosphate 2-dehydrogenase</fullName>
    </submittedName>
</protein>
<evidence type="ECO:0000256" key="2">
    <source>
        <dbReference type="ARBA" id="ARBA00023002"/>
    </source>
</evidence>
<dbReference type="InterPro" id="IPR020904">
    <property type="entry name" value="Sc_DH/Rdtase_CS"/>
</dbReference>
<dbReference type="PANTHER" id="PTHR43669">
    <property type="entry name" value="5-KETO-D-GLUCONATE 5-REDUCTASE"/>
    <property type="match status" value="1"/>
</dbReference>
<evidence type="ECO:0000256" key="1">
    <source>
        <dbReference type="ARBA" id="ARBA00006484"/>
    </source>
</evidence>
<dbReference type="Gene3D" id="3.40.50.720">
    <property type="entry name" value="NAD(P)-binding Rossmann-like Domain"/>
    <property type="match status" value="1"/>
</dbReference>
<dbReference type="PRINTS" id="PR00080">
    <property type="entry name" value="SDRFAMILY"/>
</dbReference>
<evidence type="ECO:0000256" key="3">
    <source>
        <dbReference type="RuleBase" id="RU000363"/>
    </source>
</evidence>
<dbReference type="Pfam" id="PF00106">
    <property type="entry name" value="adh_short"/>
    <property type="match status" value="1"/>
</dbReference>
<keyword evidence="5" id="KW-1185">Reference proteome</keyword>
<dbReference type="RefSeq" id="WP_091747050.1">
    <property type="nucleotide sequence ID" value="NZ_FODY01000012.1"/>
</dbReference>
<evidence type="ECO:0000313" key="4">
    <source>
        <dbReference type="EMBL" id="SEP16687.1"/>
    </source>
</evidence>
<dbReference type="GO" id="GO:0016491">
    <property type="term" value="F:oxidoreductase activity"/>
    <property type="evidence" value="ECO:0007669"/>
    <property type="project" value="UniProtKB-KW"/>
</dbReference>
<dbReference type="Proteomes" id="UP000198847">
    <property type="component" value="Unassembled WGS sequence"/>
</dbReference>
<evidence type="ECO:0000313" key="5">
    <source>
        <dbReference type="Proteomes" id="UP000198847"/>
    </source>
</evidence>
<dbReference type="STRING" id="112903.SAMN04490178_11223"/>
<organism evidence="4 5">
    <name type="scientific">Propionispora vibrioides</name>
    <dbReference type="NCBI Taxonomy" id="112903"/>
    <lineage>
        <taxon>Bacteria</taxon>
        <taxon>Bacillati</taxon>
        <taxon>Bacillota</taxon>
        <taxon>Negativicutes</taxon>
        <taxon>Selenomonadales</taxon>
        <taxon>Sporomusaceae</taxon>
        <taxon>Propionispora</taxon>
    </lineage>
</organism>
<dbReference type="OrthoDB" id="9808814at2"/>
<dbReference type="GO" id="GO:0008206">
    <property type="term" value="P:bile acid metabolic process"/>
    <property type="evidence" value="ECO:0007669"/>
    <property type="project" value="UniProtKB-ARBA"/>
</dbReference>
<dbReference type="NCBIfam" id="NF009050">
    <property type="entry name" value="PRK12384.1"/>
    <property type="match status" value="1"/>
</dbReference>
<comment type="similarity">
    <text evidence="1 3">Belongs to the short-chain dehydrogenases/reductases (SDR) family.</text>
</comment>
<reference evidence="4 5" key="1">
    <citation type="submission" date="2016-10" db="EMBL/GenBank/DDBJ databases">
        <authorList>
            <person name="de Groot N.N."/>
        </authorList>
    </citation>
    <scope>NUCLEOTIDE SEQUENCE [LARGE SCALE GENOMIC DNA]</scope>
    <source>
        <strain evidence="4 5">DSM 13305</strain>
    </source>
</reference>
<accession>A0A1H8VN94</accession>
<name>A0A1H8VN94_9FIRM</name>
<keyword evidence="2" id="KW-0560">Oxidoreductase</keyword>
<dbReference type="PANTHER" id="PTHR43669:SF8">
    <property type="entry name" value="SHORT-CHAIN TYPE DEHYDROGENASE_REDUCTASE-RELATED"/>
    <property type="match status" value="1"/>
</dbReference>
<dbReference type="InterPro" id="IPR002347">
    <property type="entry name" value="SDR_fam"/>
</dbReference>
<dbReference type="FunFam" id="3.40.50.720:FF:000084">
    <property type="entry name" value="Short-chain dehydrogenase reductase"/>
    <property type="match status" value="1"/>
</dbReference>
<dbReference type="AlphaFoldDB" id="A0A1H8VN94"/>
<dbReference type="SUPFAM" id="SSF51735">
    <property type="entry name" value="NAD(P)-binding Rossmann-fold domains"/>
    <property type="match status" value="1"/>
</dbReference>
<dbReference type="PRINTS" id="PR00081">
    <property type="entry name" value="GDHRDH"/>
</dbReference>
<gene>
    <name evidence="4" type="ORF">SAMN04490178_11223</name>
</gene>
<sequence length="257" mass="27596">MSKVALVVGGGRGLGAHLSRRMAKEGYAVAVADLVEENAQQVVASLTADGYRAMAVKVNVCSETEIKTMVGQVVKELGKIDSLIYNVGATISAKITEFELKNFQFLLDVNLTGYFLCAREVAKVMIDQGIQGSIIVINSKTGKVGSKFNPGYSAAKFGAVGLTQSLALDLAEHKIRVNSMMLGNMLNSEMFEGLIPQYAIKLGIPESEVKKAYMEKVPLKRGCEVEDVANVVAFYSSDQACYLTGQAINITGGQVMH</sequence>
<proteinExistence type="inferred from homology"/>
<dbReference type="PROSITE" id="PS00061">
    <property type="entry name" value="ADH_SHORT"/>
    <property type="match status" value="1"/>
</dbReference>